<keyword evidence="1" id="KW-1185">Reference proteome</keyword>
<dbReference type="Proteomes" id="UP001652625">
    <property type="component" value="Chromosome 02"/>
</dbReference>
<organism evidence="1 3">
    <name type="scientific">Hydra vulgaris</name>
    <name type="common">Hydra</name>
    <name type="synonym">Hydra attenuata</name>
    <dbReference type="NCBI Taxonomy" id="6087"/>
    <lineage>
        <taxon>Eukaryota</taxon>
        <taxon>Metazoa</taxon>
        <taxon>Cnidaria</taxon>
        <taxon>Hydrozoa</taxon>
        <taxon>Hydroidolina</taxon>
        <taxon>Anthoathecata</taxon>
        <taxon>Aplanulata</taxon>
        <taxon>Hydridae</taxon>
        <taxon>Hydra</taxon>
    </lineage>
</organism>
<proteinExistence type="predicted"/>
<name>A0ABM4BC25_HYDVU</name>
<dbReference type="RefSeq" id="XP_065646486.1">
    <property type="nucleotide sequence ID" value="XM_065790414.1"/>
</dbReference>
<dbReference type="RefSeq" id="XP_065646485.1">
    <property type="nucleotide sequence ID" value="XM_065790413.1"/>
</dbReference>
<evidence type="ECO:0000313" key="3">
    <source>
        <dbReference type="RefSeq" id="XP_065646486.1"/>
    </source>
</evidence>
<evidence type="ECO:0000313" key="1">
    <source>
        <dbReference type="Proteomes" id="UP001652625"/>
    </source>
</evidence>
<gene>
    <name evidence="2 3" type="primary">LOC136076839</name>
</gene>
<accession>A0ABM4BC25</accession>
<dbReference type="GeneID" id="136076839"/>
<protein>
    <submittedName>
        <fullName evidence="2 3">Uncharacterized protein LOC136076839</fullName>
    </submittedName>
</protein>
<evidence type="ECO:0000313" key="2">
    <source>
        <dbReference type="RefSeq" id="XP_065646485.1"/>
    </source>
</evidence>
<sequence length="103" mass="12031">MYHARGMKLLESMDEVVSLDNKLNDKTEFNKLLDNLKKVDGRNPREHVYVIMKKLFFNQLQWKLNRRGNGEKISLVKHVNIWSTLLDSFDCSGGSVKDMEISM</sequence>
<reference evidence="1 2" key="1">
    <citation type="submission" date="2025-05" db="UniProtKB">
        <authorList>
            <consortium name="RefSeq"/>
        </authorList>
    </citation>
    <scope>NUCLEOTIDE SEQUENCE [LARGE SCALE GENOMIC DNA]</scope>
</reference>